<name>A0ABX1ZFQ4_9BACL</name>
<feature type="domain" description="CBM6" evidence="3">
    <location>
        <begin position="1176"/>
        <end position="1304"/>
    </location>
</feature>
<dbReference type="Gene3D" id="2.60.120.260">
    <property type="entry name" value="Galactose-binding domain-like"/>
    <property type="match status" value="4"/>
</dbReference>
<dbReference type="SUPFAM" id="SSF49384">
    <property type="entry name" value="Carbohydrate-binding domain"/>
    <property type="match status" value="1"/>
</dbReference>
<dbReference type="InterPro" id="IPR005084">
    <property type="entry name" value="CBM6"/>
</dbReference>
<dbReference type="PROSITE" id="PS50022">
    <property type="entry name" value="FA58C_3"/>
    <property type="match status" value="1"/>
</dbReference>
<dbReference type="InterPro" id="IPR025832">
    <property type="entry name" value="GxGYxYP_C"/>
</dbReference>
<dbReference type="Gene3D" id="1.20.1270.90">
    <property type="entry name" value="AF1782-like"/>
    <property type="match status" value="1"/>
</dbReference>
<dbReference type="Pfam" id="PF12733">
    <property type="entry name" value="Cadherin-like"/>
    <property type="match status" value="1"/>
</dbReference>
<feature type="domain" description="F5/8 type C" evidence="2">
    <location>
        <begin position="650"/>
        <end position="790"/>
    </location>
</feature>
<proteinExistence type="predicted"/>
<dbReference type="InterPro" id="IPR018247">
    <property type="entry name" value="EF_Hand_1_Ca_BS"/>
</dbReference>
<dbReference type="InterPro" id="IPR036439">
    <property type="entry name" value="Dockerin_dom_sf"/>
</dbReference>
<feature type="domain" description="CBM6" evidence="3">
    <location>
        <begin position="942"/>
        <end position="1070"/>
    </location>
</feature>
<dbReference type="InterPro" id="IPR000421">
    <property type="entry name" value="FA58C"/>
</dbReference>
<dbReference type="SUPFAM" id="SSF63446">
    <property type="entry name" value="Type I dockerin domain"/>
    <property type="match status" value="1"/>
</dbReference>
<dbReference type="InterPro" id="IPR002105">
    <property type="entry name" value="Dockerin_1_rpt"/>
</dbReference>
<comment type="caution">
    <text evidence="4">The sequence shown here is derived from an EMBL/GenBank/DDBJ whole genome shotgun (WGS) entry which is preliminary data.</text>
</comment>
<evidence type="ECO:0000256" key="1">
    <source>
        <dbReference type="ARBA" id="ARBA00022729"/>
    </source>
</evidence>
<dbReference type="EMBL" id="WHNZ01000010">
    <property type="protein sequence ID" value="NOU98920.1"/>
    <property type="molecule type" value="Genomic_DNA"/>
</dbReference>
<dbReference type="Pfam" id="PF14323">
    <property type="entry name" value="GxGYxYP_C"/>
    <property type="match status" value="1"/>
</dbReference>
<keyword evidence="5" id="KW-1185">Reference proteome</keyword>
<organism evidence="4 5">
    <name type="scientific">Paenibacillus planticolens</name>
    <dbReference type="NCBI Taxonomy" id="2654976"/>
    <lineage>
        <taxon>Bacteria</taxon>
        <taxon>Bacillati</taxon>
        <taxon>Bacillota</taxon>
        <taxon>Bacilli</taxon>
        <taxon>Bacillales</taxon>
        <taxon>Paenibacillaceae</taxon>
        <taxon>Paenibacillus</taxon>
    </lineage>
</organism>
<dbReference type="Gene3D" id="2.60.40.680">
    <property type="match status" value="1"/>
</dbReference>
<dbReference type="CDD" id="cd04084">
    <property type="entry name" value="CBM6_xylanase-like"/>
    <property type="match status" value="3"/>
</dbReference>
<gene>
    <name evidence="4" type="ORF">GC097_02650</name>
</gene>
<dbReference type="PROSITE" id="PS00018">
    <property type="entry name" value="EF_HAND_1"/>
    <property type="match status" value="1"/>
</dbReference>
<protein>
    <submittedName>
        <fullName evidence="4">Carbohydrate-binding protein</fullName>
    </submittedName>
</protein>
<dbReference type="Gene3D" id="1.10.1330.10">
    <property type="entry name" value="Dockerin domain"/>
    <property type="match status" value="1"/>
</dbReference>
<dbReference type="RefSeq" id="WP_171681817.1">
    <property type="nucleotide sequence ID" value="NZ_WHNZ01000010.1"/>
</dbReference>
<dbReference type="Proteomes" id="UP000618579">
    <property type="component" value="Unassembled WGS sequence"/>
</dbReference>
<dbReference type="InterPro" id="IPR008965">
    <property type="entry name" value="CBM2/CBM3_carb-bd_dom_sf"/>
</dbReference>
<dbReference type="CDD" id="cd14254">
    <property type="entry name" value="Dockerin_II"/>
    <property type="match status" value="1"/>
</dbReference>
<dbReference type="InterPro" id="IPR025883">
    <property type="entry name" value="Cadherin-like_domain"/>
</dbReference>
<reference evidence="4 5" key="1">
    <citation type="submission" date="2019-10" db="EMBL/GenBank/DDBJ databases">
        <title>Description of Paenibacillus pedi sp. nov.</title>
        <authorList>
            <person name="Carlier A."/>
            <person name="Qi S."/>
        </authorList>
    </citation>
    <scope>NUCLEOTIDE SEQUENCE [LARGE SCALE GENOMIC DNA]</scope>
    <source>
        <strain evidence="4 5">LMG 31457</strain>
    </source>
</reference>
<accession>A0ABX1ZFQ4</accession>
<dbReference type="Pfam" id="PF00754">
    <property type="entry name" value="F5_F8_type_C"/>
    <property type="match status" value="1"/>
</dbReference>
<evidence type="ECO:0000313" key="5">
    <source>
        <dbReference type="Proteomes" id="UP000618579"/>
    </source>
</evidence>
<dbReference type="InterPro" id="IPR008979">
    <property type="entry name" value="Galactose-bd-like_sf"/>
</dbReference>
<feature type="domain" description="CBM6" evidence="3">
    <location>
        <begin position="811"/>
        <end position="936"/>
    </location>
</feature>
<evidence type="ECO:0000259" key="2">
    <source>
        <dbReference type="PROSITE" id="PS50022"/>
    </source>
</evidence>
<dbReference type="SMART" id="SM00606">
    <property type="entry name" value="CBD_IV"/>
    <property type="match status" value="3"/>
</dbReference>
<dbReference type="Gene3D" id="3.20.20.490">
    <property type="entry name" value="GxGYxYP glycoside hydrolase, C-terminal domain"/>
    <property type="match status" value="1"/>
</dbReference>
<dbReference type="Pfam" id="PF00404">
    <property type="entry name" value="Dockerin_1"/>
    <property type="match status" value="1"/>
</dbReference>
<keyword evidence="1" id="KW-0732">Signal</keyword>
<dbReference type="Pfam" id="PF03422">
    <property type="entry name" value="CBM_6"/>
    <property type="match status" value="3"/>
</dbReference>
<dbReference type="SUPFAM" id="SSF49785">
    <property type="entry name" value="Galactose-binding domain-like"/>
    <property type="match status" value="4"/>
</dbReference>
<sequence length="1681" mass="180929">MAGWNPVRPLENPESAYRNRLHENFYMGSSLFTFSSETTMAAIGTNSPKLNNNSMGGNEMLNKRFMSLVSVFSICTSMLISVSPTTQAAEQAVTQPATYDTILPKVSTAPKKVIVLDVNIDKSAHDWAANDALLAISVIQGLVNRSSDTKIYVVGYQFEHLWDPPSVDRTVLNIPSYFDVPKEYAQLDRTKKYPALSYLLENYSSYIKGKIMIPNLSGDSSYQQGALCAGITASGIEDTITVTPRLDAYLQSEGYNFTQKADLTAMTSDQAFDWSYSNYFRPETNRKVVGTTTTGSVFGRGANDMASGIFDYWVANKVFVFNASQSKFPTILNKTNYPQGTPVIGMTGDEETMIKPIQTLGYPYIMAYDWNYSVKSSFASDFNNIRKPSTPYAYPAGPNDVYITNLVTDGDNVGAPFNYHIADKVFSEHQGEVSIGWTYNPLLLDIDPKMTEFMSKYYPDMYENVVGTQDDLGGGFHLSNVPEGYRNFFANVKRLTDGMGFYSFNEISRSDVLTYAAQLNPYHLFGGYGDDAYDYTYNASTQSFIHGTDIKYDRNPSVQVDSIRSKVAASAAGPIFLSVNANSGRIGTLTGRDEYNWGDQPNRIYQMQQNLLNNPQGKTYHFVTPKEFAATWKAWKGYIPASQGAAPAPEQTPSDWMPPMPLPRSGWTITASNNGANVNKMKDLALDSKWSTNAVQTPGQYVQIDLGSAQTFNKLTMEVTNSIGDYPSAYSVYVSNDGINWGAPVASGTGNNEYTLITFEKTTSRYVKIVQTGTNSAHYWSIHELNLYNFDGEMLTPKPNASINLNTNTFSKIEAEDFISKSESIVVQNAPDGGSSLGGLTNNSYTVYKNVDFGMTASGFSARVSADANSGGTIEVRLDSPTGTLAGTLNVNPTGGSSTYQTLSSAVTNITGIHDVYLVFKTAKSNVGNLDWFKFIFRSALGQIEAEDYDSKSGSFSTESNTPDTGGGQNIGNVKNGYYLAYNSINFDSGVSEFNVRVSADQFAGGTIEVRLDSPTGTLAGALDVSDTGGWSKYQTLSTPIINVTGVHDVYLVFKTSKQYVCNVNWFKFNVLPSSIKTITNITAPAPVTGVVNGTAKTAEALGLPSTVQLITDTGNVTATVAWDVEASSYDPSQKTQQIFTVSGTVTLPSGVANPNNVALTTSISVTVLPVRSAFNQIEAENYDSKSGNFITENNTPDTGGGQDMGNVKDGYYLVYKNLYFANGALEFNARVSADQFAGGTIEVRLDSPTGTLAGSLTVSDTGGWSNYKTLSTPITNATGFHDLYLVFKTTKQYVCNLNWFKFSRAALSSNADLRALSLSSGELSPAFNTGITSYTANVPNSVSSIVMTASVDDMNSTVSVNGQNVTTGQASAPINLNEGSNVIGVVVTAPDLTTKTYTVTVNRQNAVPVTVLSGASTVVAGQPLVMSVGLSNISQSVYPSVYGQDLTLHYDPLNLQFNSVTSLKEGFQVIDQKETAPGQLRIVAASMGANVPAQGDLLAIQFTAKSVTQATNTTISVDHVVIANGQGNELQVGRASRDIQITVPTVPVDKSLLNMAIASAQAMYDAGVEGDGDGQYAIGSKAQLQSAIDAAKAAVNDSNATQQQVDIAKAALEAAMQVFTSKKIIADVNGGGVSIGDLAVVAAAYGKQQGQVGWNEKADVNHDGKVDIEDLAIVAKAILQ</sequence>
<dbReference type="InterPro" id="IPR038410">
    <property type="entry name" value="GxGYxYP_C_sf"/>
</dbReference>
<dbReference type="InterPro" id="IPR006584">
    <property type="entry name" value="Cellulose-bd_IV"/>
</dbReference>
<evidence type="ECO:0000313" key="4">
    <source>
        <dbReference type="EMBL" id="NOU98920.1"/>
    </source>
</evidence>
<dbReference type="PROSITE" id="PS51175">
    <property type="entry name" value="CBM6"/>
    <property type="match status" value="3"/>
</dbReference>
<dbReference type="CDD" id="cd08547">
    <property type="entry name" value="Type_II_cohesin"/>
    <property type="match status" value="1"/>
</dbReference>
<evidence type="ECO:0000259" key="3">
    <source>
        <dbReference type="PROSITE" id="PS51175"/>
    </source>
</evidence>